<dbReference type="Proteomes" id="UP000585638">
    <property type="component" value="Unassembled WGS sequence"/>
</dbReference>
<comment type="caution">
    <text evidence="7">The sequence shown here is derived from an EMBL/GenBank/DDBJ whole genome shotgun (WGS) entry which is preliminary data.</text>
</comment>
<protein>
    <recommendedName>
        <fullName evidence="3">citrate synthase (unknown stereospecificity)</fullName>
        <ecNumber evidence="3">2.3.3.16</ecNumber>
    </recommendedName>
</protein>
<keyword evidence="8" id="KW-1185">Reference proteome</keyword>
<organism evidence="7 8">
    <name type="scientific">Kutzneria kofuensis</name>
    <dbReference type="NCBI Taxonomy" id="103725"/>
    <lineage>
        <taxon>Bacteria</taxon>
        <taxon>Bacillati</taxon>
        <taxon>Actinomycetota</taxon>
        <taxon>Actinomycetes</taxon>
        <taxon>Pseudonocardiales</taxon>
        <taxon>Pseudonocardiaceae</taxon>
        <taxon>Kutzneria</taxon>
    </lineage>
</organism>
<feature type="domain" description="Helix-turn-helix" evidence="6">
    <location>
        <begin position="9"/>
        <end position="59"/>
    </location>
</feature>
<evidence type="ECO:0000313" key="7">
    <source>
        <dbReference type="EMBL" id="MBB5894739.1"/>
    </source>
</evidence>
<dbReference type="PANTHER" id="PTHR11739:SF4">
    <property type="entry name" value="CITRATE SYNTHASE, PEROXISOMAL"/>
    <property type="match status" value="1"/>
</dbReference>
<keyword evidence="4 5" id="KW-0808">Transferase</keyword>
<proteinExistence type="inferred from homology"/>
<dbReference type="AlphaFoldDB" id="A0A7W9KMU2"/>
<comment type="pathway">
    <text evidence="1">Carbohydrate metabolism; tricarboxylic acid cycle.</text>
</comment>
<dbReference type="InterPro" id="IPR019810">
    <property type="entry name" value="Citrate_synthase_AS"/>
</dbReference>
<dbReference type="GO" id="GO:0005829">
    <property type="term" value="C:cytosol"/>
    <property type="evidence" value="ECO:0007669"/>
    <property type="project" value="TreeGrafter"/>
</dbReference>
<evidence type="ECO:0000256" key="3">
    <source>
        <dbReference type="ARBA" id="ARBA00012972"/>
    </source>
</evidence>
<dbReference type="InterPro" id="IPR036969">
    <property type="entry name" value="Citrate_synthase_sf"/>
</dbReference>
<dbReference type="Gene3D" id="1.10.580.10">
    <property type="entry name" value="Citrate Synthase, domain 1"/>
    <property type="match status" value="1"/>
</dbReference>
<dbReference type="GO" id="GO:0005975">
    <property type="term" value="P:carbohydrate metabolic process"/>
    <property type="evidence" value="ECO:0007669"/>
    <property type="project" value="TreeGrafter"/>
</dbReference>
<dbReference type="PANTHER" id="PTHR11739">
    <property type="entry name" value="CITRATE SYNTHASE"/>
    <property type="match status" value="1"/>
</dbReference>
<comment type="similarity">
    <text evidence="2 5">Belongs to the citrate synthase family.</text>
</comment>
<evidence type="ECO:0000256" key="1">
    <source>
        <dbReference type="ARBA" id="ARBA00005163"/>
    </source>
</evidence>
<reference evidence="7 8" key="1">
    <citation type="submission" date="2020-08" db="EMBL/GenBank/DDBJ databases">
        <title>Sequencing the genomes of 1000 actinobacteria strains.</title>
        <authorList>
            <person name="Klenk H.-P."/>
        </authorList>
    </citation>
    <scope>NUCLEOTIDE SEQUENCE [LARGE SCALE GENOMIC DNA]</scope>
    <source>
        <strain evidence="7 8">DSM 43851</strain>
    </source>
</reference>
<name>A0A7W9KMU2_9PSEU</name>
<dbReference type="PRINTS" id="PR00143">
    <property type="entry name" value="CITRTSNTHASE"/>
</dbReference>
<dbReference type="InterPro" id="IPR009061">
    <property type="entry name" value="DNA-bd_dom_put_sf"/>
</dbReference>
<evidence type="ECO:0000256" key="5">
    <source>
        <dbReference type="RuleBase" id="RU003406"/>
    </source>
</evidence>
<dbReference type="SUPFAM" id="SSF48256">
    <property type="entry name" value="Citrate synthase"/>
    <property type="match status" value="1"/>
</dbReference>
<dbReference type="EMBL" id="JACHIR010000001">
    <property type="protein sequence ID" value="MBB5894739.1"/>
    <property type="molecule type" value="Genomic_DNA"/>
</dbReference>
<dbReference type="RefSeq" id="WP_184866620.1">
    <property type="nucleotide sequence ID" value="NZ_BAAAWY010000019.1"/>
</dbReference>
<dbReference type="Gene3D" id="1.10.230.10">
    <property type="entry name" value="Cytochrome P450-Terp, domain 2"/>
    <property type="match status" value="1"/>
</dbReference>
<dbReference type="UniPathway" id="UPA00223"/>
<evidence type="ECO:0000259" key="6">
    <source>
        <dbReference type="Pfam" id="PF12728"/>
    </source>
</evidence>
<accession>A0A7W9KMU2</accession>
<gene>
    <name evidence="7" type="ORF">BJ998_005935</name>
</gene>
<dbReference type="SUPFAM" id="SSF46955">
    <property type="entry name" value="Putative DNA-binding domain"/>
    <property type="match status" value="1"/>
</dbReference>
<evidence type="ECO:0000256" key="4">
    <source>
        <dbReference type="ARBA" id="ARBA00022679"/>
    </source>
</evidence>
<evidence type="ECO:0000256" key="2">
    <source>
        <dbReference type="ARBA" id="ARBA00010566"/>
    </source>
</evidence>
<sequence length="397" mass="42489">MASGSDERYLSTADVARRLGVKATTVYAYASRGMLRSTKLPGRRGSFFRQDEVDEFVANSRDARQASGAVERIRTELTLLDDDMLFYRGHNVAELALTVSFEAVAGLLWTGELDKTRTFRRYDKLVDTVRTALAALPAETGTIDAIKVAVAVLGAVDPLRFDLSTPAVVRVGQKLIGVLVDALPGGAEGGADDGLLITERLAGKLGGRPVDIGLLNIALVLLADHDLAASTVAARVAASARAHPYAVVSAGLGAVDGRYHGVQSTLAYRFLSEAMDNPLRAIAERQRAGGIPGFGHRVYRAHDPRAEVLLGLLRGHPDAAEVMGTVDAVIIAADSFPNVDLALAALMHAYDLRPDAGETIFALARTAGWLAHAIEEYREPGLRFRPLGVYTGDRPER</sequence>
<dbReference type="InterPro" id="IPR016142">
    <property type="entry name" value="Citrate_synth-like_lrg_a-sub"/>
</dbReference>
<evidence type="ECO:0000313" key="8">
    <source>
        <dbReference type="Proteomes" id="UP000585638"/>
    </source>
</evidence>
<dbReference type="InterPro" id="IPR041657">
    <property type="entry name" value="HTH_17"/>
</dbReference>
<dbReference type="GO" id="GO:0006099">
    <property type="term" value="P:tricarboxylic acid cycle"/>
    <property type="evidence" value="ECO:0007669"/>
    <property type="project" value="UniProtKB-UniPathway"/>
</dbReference>
<dbReference type="Pfam" id="PF00285">
    <property type="entry name" value="Citrate_synt"/>
    <property type="match status" value="1"/>
</dbReference>
<dbReference type="GO" id="GO:0036440">
    <property type="term" value="F:citrate synthase activity"/>
    <property type="evidence" value="ECO:0007669"/>
    <property type="project" value="UniProtKB-EC"/>
</dbReference>
<keyword evidence="7" id="KW-0012">Acyltransferase</keyword>
<dbReference type="PROSITE" id="PS00480">
    <property type="entry name" value="CITRATE_SYNTHASE"/>
    <property type="match status" value="1"/>
</dbReference>
<dbReference type="Pfam" id="PF12728">
    <property type="entry name" value="HTH_17"/>
    <property type="match status" value="1"/>
</dbReference>
<dbReference type="InterPro" id="IPR002020">
    <property type="entry name" value="Citrate_synthase"/>
</dbReference>
<dbReference type="EC" id="2.3.3.16" evidence="3"/>
<dbReference type="InterPro" id="IPR016143">
    <property type="entry name" value="Citrate_synth-like_sm_a-sub"/>
</dbReference>